<protein>
    <submittedName>
        <fullName evidence="1">Triphosphoribosyl-dephospho-CoA synthase</fullName>
    </submittedName>
</protein>
<proteinExistence type="predicted"/>
<evidence type="ECO:0000313" key="1">
    <source>
        <dbReference type="EMBL" id="KDR25172.1"/>
    </source>
</evidence>
<comment type="caution">
    <text evidence="1">The sequence shown here is derived from an EMBL/GenBank/DDBJ whole genome shotgun (WGS) entry which is preliminary data.</text>
</comment>
<accession>A0A656QCZ1</accession>
<dbReference type="InterPro" id="IPR002736">
    <property type="entry name" value="CitG"/>
</dbReference>
<keyword evidence="2" id="KW-1185">Reference proteome</keyword>
<dbReference type="Gene3D" id="1.10.4200.10">
    <property type="entry name" value="Triphosphoribosyl-dephospho-CoA protein"/>
    <property type="match status" value="1"/>
</dbReference>
<dbReference type="GO" id="GO:0046917">
    <property type="term" value="F:triphosphoribosyl-dephospho-CoA synthase activity"/>
    <property type="evidence" value="ECO:0007669"/>
    <property type="project" value="InterPro"/>
</dbReference>
<reference evidence="1 2" key="1">
    <citation type="submission" date="2014-03" db="EMBL/GenBank/DDBJ databases">
        <title>Draft Genome Sequences of Four Burkholderia Strains.</title>
        <authorList>
            <person name="Liu X.Y."/>
            <person name="Li C.X."/>
            <person name="Xu J.H."/>
        </authorList>
    </citation>
    <scope>NUCLEOTIDE SEQUENCE [LARGE SCALE GENOMIC DNA]</scope>
    <source>
        <strain evidence="1 2">OP-1</strain>
    </source>
</reference>
<dbReference type="AlphaFoldDB" id="A0A656QCZ1"/>
<dbReference type="EMBL" id="JFHD01000053">
    <property type="protein sequence ID" value="KDR25172.1"/>
    <property type="molecule type" value="Genomic_DNA"/>
</dbReference>
<evidence type="ECO:0000313" key="2">
    <source>
        <dbReference type="Proteomes" id="UP000027451"/>
    </source>
</evidence>
<organism evidence="1 2">
    <name type="scientific">Caballeronia zhejiangensis</name>
    <dbReference type="NCBI Taxonomy" id="871203"/>
    <lineage>
        <taxon>Bacteria</taxon>
        <taxon>Pseudomonadati</taxon>
        <taxon>Pseudomonadota</taxon>
        <taxon>Betaproteobacteria</taxon>
        <taxon>Burkholderiales</taxon>
        <taxon>Burkholderiaceae</taxon>
        <taxon>Caballeronia</taxon>
    </lineage>
</organism>
<dbReference type="Proteomes" id="UP000027451">
    <property type="component" value="Unassembled WGS sequence"/>
</dbReference>
<name>A0A656QCZ1_9BURK</name>
<dbReference type="Pfam" id="PF01874">
    <property type="entry name" value="CitG"/>
    <property type="match status" value="1"/>
</dbReference>
<gene>
    <name evidence="1" type="ORF">BG60_30920</name>
</gene>
<sequence>MRSPAAMSASDAARTAFLRACRLDVETRKPGNVSVASAGHNMTSAQFIASAGTAAAGLFTPRARVGARILDAVRRTFDAVGCNTNLGIVLLAAPLCAALERFDGDAPIDASRWRAATERVLAELDVDDARLAYRAIALANPGGLGDAPEQPVHAPPTVTLRAAMSLAADRDSIARQYENGFADIFGAGLDAVGAVSSATEHRAMLEAFLTFLSGWPDSHIVRKQGAAMAQSVTRDAAMHRANWHATGCPAESPALDRWDAELKARGINPGTSADLAVAALFVALTTSSANA</sequence>
<dbReference type="PANTHER" id="PTHR42280:SF1">
    <property type="entry name" value="CITG FAMILY PROTEIN"/>
    <property type="match status" value="1"/>
</dbReference>
<dbReference type="PANTHER" id="PTHR42280">
    <property type="entry name" value="CITG FAMILY PROTEIN"/>
    <property type="match status" value="1"/>
</dbReference>
<dbReference type="GO" id="GO:0005524">
    <property type="term" value="F:ATP binding"/>
    <property type="evidence" value="ECO:0007669"/>
    <property type="project" value="InterPro"/>
</dbReference>